<dbReference type="GO" id="GO:0006355">
    <property type="term" value="P:regulation of DNA-templated transcription"/>
    <property type="evidence" value="ECO:0007669"/>
    <property type="project" value="TreeGrafter"/>
</dbReference>
<protein>
    <recommendedName>
        <fullName evidence="6">Core Histone H2A/H2B/H3 domain-containing protein</fullName>
    </recommendedName>
</protein>
<keyword evidence="3" id="KW-0804">Transcription</keyword>
<evidence type="ECO:0000256" key="1">
    <source>
        <dbReference type="ARBA" id="ARBA00004123"/>
    </source>
</evidence>
<gene>
    <name evidence="7" type="ORF">IFM89_008911</name>
</gene>
<name>A0A835LEN0_9MAGN</name>
<dbReference type="PANTHER" id="PTHR10252">
    <property type="entry name" value="HISTONE-LIKE TRANSCRIPTION FACTOR CCAAT-RELATED"/>
    <property type="match status" value="1"/>
</dbReference>
<evidence type="ECO:0000313" key="7">
    <source>
        <dbReference type="EMBL" id="KAF9591865.1"/>
    </source>
</evidence>
<accession>A0A835LEN0</accession>
<proteinExistence type="inferred from homology"/>
<comment type="similarity">
    <text evidence="5">Belongs to the NFYC/HAP5 subunit family.</text>
</comment>
<dbReference type="AlphaFoldDB" id="A0A835LEN0"/>
<dbReference type="InterPro" id="IPR009072">
    <property type="entry name" value="Histone-fold"/>
</dbReference>
<dbReference type="SUPFAM" id="SSF47113">
    <property type="entry name" value="Histone-fold"/>
    <property type="match status" value="1"/>
</dbReference>
<dbReference type="InterPro" id="IPR007125">
    <property type="entry name" value="H2A/H2B/H3"/>
</dbReference>
<dbReference type="Gene3D" id="1.10.20.10">
    <property type="entry name" value="Histone, subunit A"/>
    <property type="match status" value="1"/>
</dbReference>
<keyword evidence="2" id="KW-0805">Transcription regulation</keyword>
<evidence type="ECO:0000256" key="5">
    <source>
        <dbReference type="ARBA" id="ARBA00038129"/>
    </source>
</evidence>
<reference evidence="7 8" key="1">
    <citation type="submission" date="2020-10" db="EMBL/GenBank/DDBJ databases">
        <title>The Coptis chinensis genome and diversification of protoberbering-type alkaloids.</title>
        <authorList>
            <person name="Wang B."/>
            <person name="Shu S."/>
            <person name="Song C."/>
            <person name="Liu Y."/>
        </authorList>
    </citation>
    <scope>NUCLEOTIDE SEQUENCE [LARGE SCALE GENOMIC DNA]</scope>
    <source>
        <strain evidence="7">HL-2020</strain>
        <tissue evidence="7">Leaf</tissue>
    </source>
</reference>
<keyword evidence="8" id="KW-1185">Reference proteome</keyword>
<evidence type="ECO:0000256" key="2">
    <source>
        <dbReference type="ARBA" id="ARBA00023015"/>
    </source>
</evidence>
<organism evidence="7 8">
    <name type="scientific">Coptis chinensis</name>
    <dbReference type="NCBI Taxonomy" id="261450"/>
    <lineage>
        <taxon>Eukaryota</taxon>
        <taxon>Viridiplantae</taxon>
        <taxon>Streptophyta</taxon>
        <taxon>Embryophyta</taxon>
        <taxon>Tracheophyta</taxon>
        <taxon>Spermatophyta</taxon>
        <taxon>Magnoliopsida</taxon>
        <taxon>Ranunculales</taxon>
        <taxon>Ranunculaceae</taxon>
        <taxon>Coptidoideae</taxon>
        <taxon>Coptis</taxon>
    </lineage>
</organism>
<evidence type="ECO:0000256" key="4">
    <source>
        <dbReference type="ARBA" id="ARBA00023242"/>
    </source>
</evidence>
<dbReference type="Proteomes" id="UP000631114">
    <property type="component" value="Unassembled WGS sequence"/>
</dbReference>
<dbReference type="PANTHER" id="PTHR10252:SF124">
    <property type="entry name" value="NUCLEAR TRANSCRIPTION FACTOR Y SUBUNIT C-10"/>
    <property type="match status" value="1"/>
</dbReference>
<evidence type="ECO:0000313" key="8">
    <source>
        <dbReference type="Proteomes" id="UP000631114"/>
    </source>
</evidence>
<dbReference type="GO" id="GO:0005634">
    <property type="term" value="C:nucleus"/>
    <property type="evidence" value="ECO:0007669"/>
    <property type="project" value="UniProtKB-SubCell"/>
</dbReference>
<dbReference type="InterPro" id="IPR050568">
    <property type="entry name" value="Transcr_DNA_Rep_Reg"/>
</dbReference>
<evidence type="ECO:0000259" key="6">
    <source>
        <dbReference type="Pfam" id="PF00125"/>
    </source>
</evidence>
<evidence type="ECO:0000256" key="3">
    <source>
        <dbReference type="ARBA" id="ARBA00023163"/>
    </source>
</evidence>
<keyword evidence="4" id="KW-0539">Nucleus</keyword>
<dbReference type="GO" id="GO:0046982">
    <property type="term" value="F:protein heterodimerization activity"/>
    <property type="evidence" value="ECO:0007669"/>
    <property type="project" value="InterPro"/>
</dbReference>
<dbReference type="CDD" id="cd22908">
    <property type="entry name" value="HFD_NFYC-like"/>
    <property type="match status" value="1"/>
</dbReference>
<dbReference type="OrthoDB" id="1272441at2759"/>
<comment type="subcellular location">
    <subcellularLocation>
        <location evidence="1">Nucleus</location>
    </subcellularLocation>
</comment>
<dbReference type="Pfam" id="PF00125">
    <property type="entry name" value="Histone"/>
    <property type="match status" value="1"/>
</dbReference>
<sequence>MISADAPILFSKACELFILELTLRSWMHTEDGNRRTLQRADIANAISDAQVLDFLLDIVPKEEGDEDVTCRNGRRTMPRLATGIHFPVMGANQVHQNYQTGEEVTGGNRGEDLSLWFNGVHFPAVGLNHLHQHCNYEEEMIGANLGGGQSQQFTGMHFPLLGLNNFDQNNYFVSNVE</sequence>
<dbReference type="EMBL" id="JADFTS010000008">
    <property type="protein sequence ID" value="KAF9591865.1"/>
    <property type="molecule type" value="Genomic_DNA"/>
</dbReference>
<dbReference type="GO" id="GO:0000976">
    <property type="term" value="F:transcription cis-regulatory region binding"/>
    <property type="evidence" value="ECO:0007669"/>
    <property type="project" value="TreeGrafter"/>
</dbReference>
<feature type="domain" description="Core Histone H2A/H2B/H3" evidence="6">
    <location>
        <begin position="1"/>
        <end position="46"/>
    </location>
</feature>
<comment type="caution">
    <text evidence="7">The sequence shown here is derived from an EMBL/GenBank/DDBJ whole genome shotgun (WGS) entry which is preliminary data.</text>
</comment>